<keyword evidence="3 6" id="KW-0378">Hydrolase</keyword>
<evidence type="ECO:0000256" key="2">
    <source>
        <dbReference type="ARBA" id="ARBA00022723"/>
    </source>
</evidence>
<dbReference type="Proteomes" id="UP001177003">
    <property type="component" value="Chromosome 7"/>
</dbReference>
<evidence type="ECO:0000256" key="3">
    <source>
        <dbReference type="ARBA" id="ARBA00022801"/>
    </source>
</evidence>
<proteinExistence type="inferred from homology"/>
<comment type="similarity">
    <text evidence="6">Belongs to the peptidase M48 family.</text>
</comment>
<comment type="cofactor">
    <cofactor evidence="6">
        <name>Zn(2+)</name>
        <dbReference type="ChEBI" id="CHEBI:29105"/>
    </cofactor>
    <text evidence="6">Binds 1 zinc ion per subunit.</text>
</comment>
<evidence type="ECO:0000313" key="8">
    <source>
        <dbReference type="EMBL" id="CAI9293699.1"/>
    </source>
</evidence>
<dbReference type="InterPro" id="IPR001915">
    <property type="entry name" value="Peptidase_M48"/>
</dbReference>
<reference evidence="8" key="1">
    <citation type="submission" date="2023-04" db="EMBL/GenBank/DDBJ databases">
        <authorList>
            <person name="Vijverberg K."/>
            <person name="Xiong W."/>
            <person name="Schranz E."/>
        </authorList>
    </citation>
    <scope>NUCLEOTIDE SEQUENCE</scope>
</reference>
<accession>A0AA35ZJD8</accession>
<evidence type="ECO:0000256" key="6">
    <source>
        <dbReference type="RuleBase" id="RU003983"/>
    </source>
</evidence>
<dbReference type="GO" id="GO:0046872">
    <property type="term" value="F:metal ion binding"/>
    <property type="evidence" value="ECO:0007669"/>
    <property type="project" value="UniProtKB-KW"/>
</dbReference>
<keyword evidence="9" id="KW-1185">Reference proteome</keyword>
<evidence type="ECO:0000313" key="9">
    <source>
        <dbReference type="Proteomes" id="UP001177003"/>
    </source>
</evidence>
<evidence type="ECO:0000259" key="7">
    <source>
        <dbReference type="Pfam" id="PF01435"/>
    </source>
</evidence>
<evidence type="ECO:0000256" key="4">
    <source>
        <dbReference type="ARBA" id="ARBA00022833"/>
    </source>
</evidence>
<gene>
    <name evidence="8" type="ORF">LSALG_LOCUS32716</name>
</gene>
<organism evidence="8 9">
    <name type="scientific">Lactuca saligna</name>
    <name type="common">Willowleaf lettuce</name>
    <dbReference type="NCBI Taxonomy" id="75948"/>
    <lineage>
        <taxon>Eukaryota</taxon>
        <taxon>Viridiplantae</taxon>
        <taxon>Streptophyta</taxon>
        <taxon>Embryophyta</taxon>
        <taxon>Tracheophyta</taxon>
        <taxon>Spermatophyta</taxon>
        <taxon>Magnoliopsida</taxon>
        <taxon>eudicotyledons</taxon>
        <taxon>Gunneridae</taxon>
        <taxon>Pentapetalae</taxon>
        <taxon>asterids</taxon>
        <taxon>campanulids</taxon>
        <taxon>Asterales</taxon>
        <taxon>Asteraceae</taxon>
        <taxon>Cichorioideae</taxon>
        <taxon>Cichorieae</taxon>
        <taxon>Lactucinae</taxon>
        <taxon>Lactuca</taxon>
    </lineage>
</organism>
<dbReference type="GO" id="GO:0006508">
    <property type="term" value="P:proteolysis"/>
    <property type="evidence" value="ECO:0007669"/>
    <property type="project" value="UniProtKB-KW"/>
</dbReference>
<evidence type="ECO:0000256" key="1">
    <source>
        <dbReference type="ARBA" id="ARBA00022670"/>
    </source>
</evidence>
<protein>
    <recommendedName>
        <fullName evidence="7">Peptidase M48 domain-containing protein</fullName>
    </recommendedName>
</protein>
<dbReference type="PANTHER" id="PTHR10120">
    <property type="entry name" value="CAAX PRENYL PROTEASE 1"/>
    <property type="match status" value="1"/>
</dbReference>
<keyword evidence="2" id="KW-0479">Metal-binding</keyword>
<dbReference type="AlphaFoldDB" id="A0AA35ZJD8"/>
<feature type="domain" description="Peptidase M48" evidence="7">
    <location>
        <begin position="98"/>
        <end position="129"/>
    </location>
</feature>
<keyword evidence="1 6" id="KW-0645">Protease</keyword>
<dbReference type="EMBL" id="OX465083">
    <property type="protein sequence ID" value="CAI9293699.1"/>
    <property type="molecule type" value="Genomic_DNA"/>
</dbReference>
<keyword evidence="4 6" id="KW-0862">Zinc</keyword>
<dbReference type="Pfam" id="PF01435">
    <property type="entry name" value="Peptidase_M48"/>
    <property type="match status" value="1"/>
</dbReference>
<sequence length="238" mass="27860">MFNFRYVNKKFSNQYKATLGVDFLTKEVEFEDRLFTIQIVVFLCMMSNLVFASNVQQYGSSSADPFTSKRKRITIEDLRALLDSFVNKYAYFIHFLFCKNEEEVVAVIAHELGHWKLNHTMYFFIADQVHVLGARDFQLGKIEVLRDHRADDIKFNIFGIPTYCANQREVIKTLLPYPMKKEPLLVENIPIYKHGSFMTSLDLQDFRVVLDKELGLILKLRDMMKGFRASSDTLMTSY</sequence>
<dbReference type="GO" id="GO:0004222">
    <property type="term" value="F:metalloendopeptidase activity"/>
    <property type="evidence" value="ECO:0007669"/>
    <property type="project" value="InterPro"/>
</dbReference>
<dbReference type="Gene3D" id="3.30.2010.10">
    <property type="entry name" value="Metalloproteases ('zincins'), catalytic domain"/>
    <property type="match status" value="1"/>
</dbReference>
<name>A0AA35ZJD8_LACSI</name>
<keyword evidence="5 6" id="KW-0482">Metalloprotease</keyword>
<evidence type="ECO:0000256" key="5">
    <source>
        <dbReference type="ARBA" id="ARBA00023049"/>
    </source>
</evidence>